<keyword evidence="1" id="KW-0812">Transmembrane</keyword>
<dbReference type="AlphaFoldDB" id="A0A450SYA4"/>
<gene>
    <name evidence="2" type="ORF">BECKDK2373B_GA0170837_10809</name>
</gene>
<evidence type="ECO:0000313" key="2">
    <source>
        <dbReference type="EMBL" id="VFJ59100.1"/>
    </source>
</evidence>
<feature type="transmembrane region" description="Helical" evidence="1">
    <location>
        <begin position="110"/>
        <end position="126"/>
    </location>
</feature>
<sequence>MGLIDMKGIVAGVGQIADDLFTSDEELALAELKLHEIDASLAKGQMEVNKEEAKHKSLFVAGARPAAIWVCVIGLAYQFLIYPLLGWLWVYLQARGTIPSGLEQPPALDITQILSLLGGLLGLGAYRSYDKRHRTQTDILKPGKGGGWFGRGE</sequence>
<feature type="transmembrane region" description="Helical" evidence="1">
    <location>
        <begin position="66"/>
        <end position="90"/>
    </location>
</feature>
<evidence type="ECO:0000256" key="1">
    <source>
        <dbReference type="SAM" id="Phobius"/>
    </source>
</evidence>
<dbReference type="InterPro" id="IPR021497">
    <property type="entry name" value="GTA_holin_3TM"/>
</dbReference>
<keyword evidence="1" id="KW-1133">Transmembrane helix</keyword>
<reference evidence="2" key="1">
    <citation type="submission" date="2019-02" db="EMBL/GenBank/DDBJ databases">
        <authorList>
            <person name="Gruber-Vodicka R. H."/>
            <person name="Seah K. B. B."/>
        </authorList>
    </citation>
    <scope>NUCLEOTIDE SEQUENCE</scope>
    <source>
        <strain evidence="2">BECK_DK47</strain>
    </source>
</reference>
<dbReference type="Pfam" id="PF11351">
    <property type="entry name" value="GTA_holin_3TM"/>
    <property type="match status" value="1"/>
</dbReference>
<dbReference type="EMBL" id="CAADEX010000080">
    <property type="protein sequence ID" value="VFJ59100.1"/>
    <property type="molecule type" value="Genomic_DNA"/>
</dbReference>
<keyword evidence="1" id="KW-0472">Membrane</keyword>
<protein>
    <submittedName>
        <fullName evidence="2">Holin of 3TMs, for gene-transfer release</fullName>
    </submittedName>
</protein>
<proteinExistence type="predicted"/>
<name>A0A450SYA4_9GAMM</name>
<accession>A0A450SYA4</accession>
<organism evidence="2">
    <name type="scientific">Candidatus Kentrum sp. DK</name>
    <dbReference type="NCBI Taxonomy" id="2126562"/>
    <lineage>
        <taxon>Bacteria</taxon>
        <taxon>Pseudomonadati</taxon>
        <taxon>Pseudomonadota</taxon>
        <taxon>Gammaproteobacteria</taxon>
        <taxon>Candidatus Kentrum</taxon>
    </lineage>
</organism>